<accession>A0ABY7K257</accession>
<dbReference type="Pfam" id="PF04286">
    <property type="entry name" value="DUF445"/>
    <property type="match status" value="1"/>
</dbReference>
<dbReference type="Proteomes" id="UP001164693">
    <property type="component" value="Chromosome"/>
</dbReference>
<keyword evidence="3" id="KW-1185">Reference proteome</keyword>
<protein>
    <submittedName>
        <fullName evidence="2">DUF445 domain-containing protein</fullName>
    </submittedName>
</protein>
<evidence type="ECO:0000256" key="1">
    <source>
        <dbReference type="SAM" id="Phobius"/>
    </source>
</evidence>
<dbReference type="InterPro" id="IPR007383">
    <property type="entry name" value="DUF445"/>
</dbReference>
<gene>
    <name evidence="2" type="ORF">M6B22_00255</name>
</gene>
<feature type="transmembrane region" description="Helical" evidence="1">
    <location>
        <begin position="392"/>
        <end position="412"/>
    </location>
</feature>
<organism evidence="2 3">
    <name type="scientific">Jatrophihabitans cynanchi</name>
    <dbReference type="NCBI Taxonomy" id="2944128"/>
    <lineage>
        <taxon>Bacteria</taxon>
        <taxon>Bacillati</taxon>
        <taxon>Actinomycetota</taxon>
        <taxon>Actinomycetes</taxon>
        <taxon>Jatrophihabitantales</taxon>
        <taxon>Jatrophihabitantaceae</taxon>
        <taxon>Jatrophihabitans</taxon>
    </lineage>
</organism>
<dbReference type="PANTHER" id="PTHR38442">
    <property type="entry name" value="INNER MEMBRANE PROTEIN-RELATED"/>
    <property type="match status" value="1"/>
</dbReference>
<dbReference type="EMBL" id="CP097463">
    <property type="protein sequence ID" value="WAX57216.1"/>
    <property type="molecule type" value="Genomic_DNA"/>
</dbReference>
<sequence>MTIPLPDAARRRALVRMKATAGGLLVVAAIVFVVCRAVGDGHGGWGYLQAAAEASMVGGLADWFAVTALFRHPLRLPIPHTAIIPRKKDQIGEGLAGFVSEHFLTEAIVGERLAAAHVPQRVGEWLADPDHARQVAAELSNAVSGLASVLRDDELRTAVAGFADKQLRELDVSPLLARLLDAVCDSGQHQAVLTATLRGTMRFLDENRGVFRRRLADESPEWVPDWVDDRVFAKGFSAVQSFLADVSMQPEHELRHTYDAKLRDLARRLREDPEQRAKVEQAKLQLLEHPQVREWLSTLWVRGKALVVDGAADPDSDLRRTVQSLTVRAGQVLRDDPGIGAKVDEALQRMSGHIVTYYAEDLASVISSTVQRWDTEETSRRLELQVGRDLQFIRINGTVVGALAGLAIYAISQLF</sequence>
<feature type="transmembrane region" description="Helical" evidence="1">
    <location>
        <begin position="21"/>
        <end position="39"/>
    </location>
</feature>
<evidence type="ECO:0000313" key="2">
    <source>
        <dbReference type="EMBL" id="WAX57216.1"/>
    </source>
</evidence>
<name>A0ABY7K257_9ACTN</name>
<keyword evidence="1" id="KW-1133">Transmembrane helix</keyword>
<reference evidence="2" key="1">
    <citation type="submission" date="2022-05" db="EMBL/GenBank/DDBJ databases">
        <title>Jatrophihabitans sp. SB3-54 whole genome sequence.</title>
        <authorList>
            <person name="Suh M.K."/>
            <person name="Eom M.K."/>
            <person name="Kim J.S."/>
            <person name="Kim H.S."/>
            <person name="Do H.E."/>
            <person name="Shin Y.K."/>
            <person name="Lee J.-S."/>
        </authorList>
    </citation>
    <scope>NUCLEOTIDE SEQUENCE</scope>
    <source>
        <strain evidence="2">SB3-54</strain>
    </source>
</reference>
<proteinExistence type="predicted"/>
<dbReference type="PANTHER" id="PTHR38442:SF1">
    <property type="entry name" value="INNER MEMBRANE PROTEIN"/>
    <property type="match status" value="1"/>
</dbReference>
<evidence type="ECO:0000313" key="3">
    <source>
        <dbReference type="Proteomes" id="UP001164693"/>
    </source>
</evidence>
<keyword evidence="1" id="KW-0472">Membrane</keyword>
<dbReference type="RefSeq" id="WP_269443754.1">
    <property type="nucleotide sequence ID" value="NZ_CP097463.1"/>
</dbReference>
<keyword evidence="1" id="KW-0812">Transmembrane</keyword>